<accession>A0A8H3QRE8</accession>
<dbReference type="EMBL" id="BLAL01000183">
    <property type="protein sequence ID" value="GES89046.1"/>
    <property type="molecule type" value="Genomic_DNA"/>
</dbReference>
<name>A0A8H3QRE8_9GLOM</name>
<evidence type="ECO:0000313" key="2">
    <source>
        <dbReference type="Proteomes" id="UP000615446"/>
    </source>
</evidence>
<sequence length="118" mass="13453">MTYVKKKYKFLQFDYEPKYVCKSPLDSCNKNLQTIKSKKQIANVIYNNCLIPRFTLPVSFCCLIKPKSAYSIGDSLKIINVPITQDNAIFFVGVEVDMICTHKLLSSTGLLALNFIIF</sequence>
<dbReference type="AlphaFoldDB" id="A0A8H3QRE8"/>
<organism evidence="1 2">
    <name type="scientific">Rhizophagus clarus</name>
    <dbReference type="NCBI Taxonomy" id="94130"/>
    <lineage>
        <taxon>Eukaryota</taxon>
        <taxon>Fungi</taxon>
        <taxon>Fungi incertae sedis</taxon>
        <taxon>Mucoromycota</taxon>
        <taxon>Glomeromycotina</taxon>
        <taxon>Glomeromycetes</taxon>
        <taxon>Glomerales</taxon>
        <taxon>Glomeraceae</taxon>
        <taxon>Rhizophagus</taxon>
    </lineage>
</organism>
<comment type="caution">
    <text evidence="1">The sequence shown here is derived from an EMBL/GenBank/DDBJ whole genome shotgun (WGS) entry which is preliminary data.</text>
</comment>
<dbReference type="Proteomes" id="UP000615446">
    <property type="component" value="Unassembled WGS sequence"/>
</dbReference>
<gene>
    <name evidence="1" type="ORF">RCL2_001596400</name>
</gene>
<protein>
    <submittedName>
        <fullName evidence="1">Uncharacterized protein</fullName>
    </submittedName>
</protein>
<reference evidence="1" key="1">
    <citation type="submission" date="2019-10" db="EMBL/GenBank/DDBJ databases">
        <title>Conservation and host-specific expression of non-tandemly repeated heterogenous ribosome RNA gene in arbuscular mycorrhizal fungi.</title>
        <authorList>
            <person name="Maeda T."/>
            <person name="Kobayashi Y."/>
            <person name="Nakagawa T."/>
            <person name="Ezawa T."/>
            <person name="Yamaguchi K."/>
            <person name="Bino T."/>
            <person name="Nishimoto Y."/>
            <person name="Shigenobu S."/>
            <person name="Kawaguchi M."/>
        </authorList>
    </citation>
    <scope>NUCLEOTIDE SEQUENCE</scope>
    <source>
        <strain evidence="1">HR1</strain>
    </source>
</reference>
<evidence type="ECO:0000313" key="1">
    <source>
        <dbReference type="EMBL" id="GES89046.1"/>
    </source>
</evidence>
<proteinExistence type="predicted"/>